<keyword evidence="1" id="KW-0802">TPR repeat</keyword>
<keyword evidence="3" id="KW-1185">Reference proteome</keyword>
<dbReference type="Proteomes" id="UP000006258">
    <property type="component" value="Unassembled WGS sequence"/>
</dbReference>
<reference evidence="2" key="1">
    <citation type="submission" date="2010-07" db="EMBL/GenBank/DDBJ databases">
        <authorList>
            <person name="Muzny D."/>
            <person name="Qin X."/>
            <person name="Buhay C."/>
            <person name="Dugan-Rocha S."/>
            <person name="Ding Y."/>
            <person name="Chen G."/>
            <person name="Hawes A."/>
            <person name="Holder M."/>
            <person name="Jhangiani S."/>
            <person name="Johnson A."/>
            <person name="Khan Z."/>
            <person name="Li Z."/>
            <person name="Liu W."/>
            <person name="Liu X."/>
            <person name="Perez L."/>
            <person name="Shen H."/>
            <person name="Wang Q."/>
            <person name="Watt J."/>
            <person name="Xi L."/>
            <person name="Xin Y."/>
            <person name="Zhou J."/>
            <person name="Deng J."/>
            <person name="Jiang H."/>
            <person name="Liu Y."/>
            <person name="Qu J."/>
            <person name="Song X.-Z."/>
            <person name="Zhang L."/>
            <person name="Villasana D."/>
            <person name="Johnson A."/>
            <person name="Liu J."/>
            <person name="Liyanage D."/>
            <person name="Lorensuhewa L."/>
            <person name="Robinson T."/>
            <person name="Song A."/>
            <person name="Song B.-B."/>
            <person name="Dinh H."/>
            <person name="Thornton R."/>
            <person name="Coyle M."/>
            <person name="Francisco L."/>
            <person name="Jackson L."/>
            <person name="Javaid M."/>
            <person name="Korchina V."/>
            <person name="Kovar C."/>
            <person name="Mata R."/>
            <person name="Mathew T."/>
            <person name="Ngo R."/>
            <person name="Nguyen L."/>
            <person name="Nguyen N."/>
            <person name="Okwuonu G."/>
            <person name="Ongeri F."/>
            <person name="Pham C."/>
            <person name="Simmons D."/>
            <person name="Wilczek-Boney K."/>
            <person name="Hale W."/>
            <person name="Jakkamsetti A."/>
            <person name="Pham P."/>
            <person name="Ruth R."/>
            <person name="San Lucas F."/>
            <person name="Warren J."/>
            <person name="Zhang J."/>
            <person name="Zhao Z."/>
            <person name="Zhou C."/>
            <person name="Zhu D."/>
            <person name="Lee S."/>
            <person name="Bess C."/>
            <person name="Blankenburg K."/>
            <person name="Forbes L."/>
            <person name="Fu Q."/>
            <person name="Gubbala S."/>
            <person name="Hirani K."/>
            <person name="Jayaseelan J.C."/>
            <person name="Lara F."/>
            <person name="Munidasa M."/>
            <person name="Palculict T."/>
            <person name="Patil S."/>
            <person name="Pu L.-L."/>
            <person name="Saada N."/>
            <person name="Tang L."/>
            <person name="Weissenberger G."/>
            <person name="Zhu Y."/>
            <person name="Hemphill L."/>
            <person name="Shang Y."/>
            <person name="Youmans B."/>
            <person name="Ayvaz T."/>
            <person name="Ross M."/>
            <person name="Santibanez J."/>
            <person name="Aqrawi P."/>
            <person name="Gross S."/>
            <person name="Joshi V."/>
            <person name="Fowler G."/>
            <person name="Nazareth L."/>
            <person name="Reid J."/>
            <person name="Worley K."/>
            <person name="Petrosino J."/>
            <person name="Highlander S."/>
            <person name="Gibbs R."/>
        </authorList>
    </citation>
    <scope>NUCLEOTIDE SEQUENCE [LARGE SCALE GENOMIC DNA]</scope>
    <source>
        <strain evidence="2">ATCC 33861</strain>
    </source>
</reference>
<dbReference type="SMART" id="SM00028">
    <property type="entry name" value="TPR"/>
    <property type="match status" value="6"/>
</dbReference>
<proteinExistence type="predicted"/>
<protein>
    <submittedName>
        <fullName evidence="2">Tetratricopeptide repeat protein</fullName>
    </submittedName>
</protein>
<dbReference type="EMBL" id="ACHA02000012">
    <property type="protein sequence ID" value="EFK57012.1"/>
    <property type="molecule type" value="Genomic_DNA"/>
</dbReference>
<dbReference type="PROSITE" id="PS50005">
    <property type="entry name" value="TPR"/>
    <property type="match status" value="1"/>
</dbReference>
<dbReference type="InterPro" id="IPR021352">
    <property type="entry name" value="DUF2971"/>
</dbReference>
<dbReference type="GeneID" id="95430594"/>
<dbReference type="Pfam" id="PF13181">
    <property type="entry name" value="TPR_8"/>
    <property type="match status" value="3"/>
</dbReference>
<dbReference type="InterPro" id="IPR019734">
    <property type="entry name" value="TPR_rpt"/>
</dbReference>
<gene>
    <name evidence="2" type="ORF">HMPREF0766_14215</name>
</gene>
<evidence type="ECO:0000256" key="1">
    <source>
        <dbReference type="PROSITE-ProRule" id="PRU00339"/>
    </source>
</evidence>
<dbReference type="PANTHER" id="PTHR12558">
    <property type="entry name" value="CELL DIVISION CYCLE 16,23,27"/>
    <property type="match status" value="1"/>
</dbReference>
<evidence type="ECO:0000313" key="3">
    <source>
        <dbReference type="Proteomes" id="UP000006258"/>
    </source>
</evidence>
<dbReference type="OrthoDB" id="712930at2"/>
<comment type="caution">
    <text evidence="2">The sequence shown here is derived from an EMBL/GenBank/DDBJ whole genome shotgun (WGS) entry which is preliminary data.</text>
</comment>
<dbReference type="AlphaFoldDB" id="D7VTB1"/>
<dbReference type="eggNOG" id="COG0457">
    <property type="taxonomic scope" value="Bacteria"/>
</dbReference>
<dbReference type="SUPFAM" id="SSF48452">
    <property type="entry name" value="TPR-like"/>
    <property type="match status" value="1"/>
</dbReference>
<dbReference type="Gene3D" id="1.25.40.10">
    <property type="entry name" value="Tetratricopeptide repeat domain"/>
    <property type="match status" value="2"/>
</dbReference>
<sequence>MDKSSDILINEIQHLLKKNKINAAIEALDKELDLNPDNWKAFNYRGFCFLKNKNYPEAFLNFEAAINIDNNQSESWGFLGTYYLILKNKQLAEECFKKVEQLELTEISNSQLAYYYYSINDYNTSQLYVDKTLSINSKNESALNTQGLLFIEKNEYKNAIKIFKELISLNKDISIYYNNLGHAFQLDKKLYSAQKNLEKALKLDNTNAYAYNNLAVLHNEKLEIKEAWEYICKATELDQDNPKFWVNKGELLFSLIKSGQETEEKLEDVGYYFYRGSISTVDAISALKDSVQSISEEDIDQIINGMLNMDIYFSATTNNCNVDKNFYHYVYKISLEIIALLNASEVEEFYFSHYTTEETSNTLIFNNSPFRLNSVTTANDPREGYPLLNFLGFTGPYSPNIYQAFVGSFTFNSDSLNQFRLYGKRENVEGSGIGLELSFNYFAKNIEINNSLISPKKEINNNVKQSIFRCIYLDPISRRVISVGYKEPCVFYRENNEDKNIVDDKVKKYLSKIENIKNKVEILLEKLSGTIHKYYNNEKDSDKKHEIIRIVPSLLIHLRYLVKHYDFKEEQECRIIQVEPLIDNPKIKTTQDFSRMYLEYLPFRKASECFLTNIYFGPKTTNFELFKDRITQLNSNILCLKNDHPFN</sequence>
<organism evidence="2 3">
    <name type="scientific">Sphingobacterium spiritivorum ATCC 33861</name>
    <dbReference type="NCBI Taxonomy" id="525373"/>
    <lineage>
        <taxon>Bacteria</taxon>
        <taxon>Pseudomonadati</taxon>
        <taxon>Bacteroidota</taxon>
        <taxon>Sphingobacteriia</taxon>
        <taxon>Sphingobacteriales</taxon>
        <taxon>Sphingobacteriaceae</taxon>
        <taxon>Sphingobacterium</taxon>
    </lineage>
</organism>
<evidence type="ECO:0000313" key="2">
    <source>
        <dbReference type="EMBL" id="EFK57012.1"/>
    </source>
</evidence>
<dbReference type="Pfam" id="PF13432">
    <property type="entry name" value="TPR_16"/>
    <property type="match status" value="1"/>
</dbReference>
<dbReference type="GO" id="GO:0051301">
    <property type="term" value="P:cell division"/>
    <property type="evidence" value="ECO:0007669"/>
    <property type="project" value="TreeGrafter"/>
</dbReference>
<dbReference type="Pfam" id="PF11185">
    <property type="entry name" value="DUF2971"/>
    <property type="match status" value="1"/>
</dbReference>
<dbReference type="InterPro" id="IPR011990">
    <property type="entry name" value="TPR-like_helical_dom_sf"/>
</dbReference>
<feature type="repeat" description="TPR" evidence="1">
    <location>
        <begin position="140"/>
        <end position="173"/>
    </location>
</feature>
<dbReference type="HOGENOM" id="CLU_014263_0_0_10"/>
<dbReference type="STRING" id="525373.HMPREF0766_14215"/>
<dbReference type="RefSeq" id="WP_002996196.1">
    <property type="nucleotide sequence ID" value="NZ_GL379770.1"/>
</dbReference>
<dbReference type="PANTHER" id="PTHR12558:SF13">
    <property type="entry name" value="CELL DIVISION CYCLE PROTEIN 27 HOMOLOG"/>
    <property type="match status" value="1"/>
</dbReference>
<name>D7VTB1_SPHSI</name>
<accession>D7VTB1</accession>